<sequence length="64" mass="7429">MIIESNSVNAAKLLGYKNFINTFAVSYPIFLNMITKNGNEDFRHLKIHPEDFLLDIERNRLSNS</sequence>
<dbReference type="Proteomes" id="UP000033689">
    <property type="component" value="Unassembled WGS sequence"/>
</dbReference>
<protein>
    <submittedName>
        <fullName evidence="1">Uncharacterized protein</fullName>
    </submittedName>
</protein>
<organism evidence="1 2">
    <name type="scientific">Rickettsia bellii str. RML Mogi</name>
    <dbReference type="NCBI Taxonomy" id="1359194"/>
    <lineage>
        <taxon>Bacteria</taxon>
        <taxon>Pseudomonadati</taxon>
        <taxon>Pseudomonadota</taxon>
        <taxon>Alphaproteobacteria</taxon>
        <taxon>Rickettsiales</taxon>
        <taxon>Rickettsiaceae</taxon>
        <taxon>Rickettsieae</taxon>
        <taxon>Rickettsia</taxon>
        <taxon>belli group</taxon>
    </lineage>
</organism>
<dbReference type="AlphaFoldDB" id="A0A0F3QGG8"/>
<dbReference type="PATRIC" id="fig|1359194.3.peg.232"/>
<name>A0A0F3QGG8_RICBE</name>
<accession>A0A0F3QGG8</accession>
<evidence type="ECO:0000313" key="2">
    <source>
        <dbReference type="Proteomes" id="UP000033689"/>
    </source>
</evidence>
<comment type="caution">
    <text evidence="1">The sequence shown here is derived from an EMBL/GenBank/DDBJ whole genome shotgun (WGS) entry which is preliminary data.</text>
</comment>
<evidence type="ECO:0000313" key="1">
    <source>
        <dbReference type="EMBL" id="KJV91623.1"/>
    </source>
</evidence>
<proteinExistence type="predicted"/>
<dbReference type="RefSeq" id="WP_231569854.1">
    <property type="nucleotide sequence ID" value="NZ_LAOJ01000001.1"/>
</dbReference>
<gene>
    <name evidence="1" type="ORF">RBEMOGI_0230</name>
</gene>
<reference evidence="1 2" key="1">
    <citation type="submission" date="2015-02" db="EMBL/GenBank/DDBJ databases">
        <title>Genome Sequencing of Rickettsiales.</title>
        <authorList>
            <person name="Daugherty S.C."/>
            <person name="Su Q."/>
            <person name="Abolude K."/>
            <person name="Beier-Sexton M."/>
            <person name="Carlyon J.A."/>
            <person name="Carter R."/>
            <person name="Day N.P."/>
            <person name="Dumler S.J."/>
            <person name="Dyachenko V."/>
            <person name="Godinez A."/>
            <person name="Kurtti T.J."/>
            <person name="Lichay M."/>
            <person name="Mullins K.E."/>
            <person name="Ott S."/>
            <person name="Pappas-Brown V."/>
            <person name="Paris D.H."/>
            <person name="Patel P."/>
            <person name="Richards A.L."/>
            <person name="Sadzewicz L."/>
            <person name="Sears K."/>
            <person name="Seidman D."/>
            <person name="Sengamalay N."/>
            <person name="Stenos J."/>
            <person name="Tallon L.J."/>
            <person name="Vincent G."/>
            <person name="Fraser C.M."/>
            <person name="Munderloh U."/>
            <person name="Dunning-Hotopp J.C."/>
        </authorList>
    </citation>
    <scope>NUCLEOTIDE SEQUENCE [LARGE SCALE GENOMIC DNA]</scope>
    <source>
        <strain evidence="1 2">RML Mogi</strain>
    </source>
</reference>
<dbReference type="EMBL" id="LAOJ01000001">
    <property type="protein sequence ID" value="KJV91623.1"/>
    <property type="molecule type" value="Genomic_DNA"/>
</dbReference>